<keyword evidence="3" id="KW-1185">Reference proteome</keyword>
<dbReference type="SUPFAM" id="SSF88723">
    <property type="entry name" value="PIN domain-like"/>
    <property type="match status" value="1"/>
</dbReference>
<dbReference type="AlphaFoldDB" id="F4G2V0"/>
<dbReference type="InterPro" id="IPR029060">
    <property type="entry name" value="PIN-like_dom_sf"/>
</dbReference>
<sequence>MRKGRYFIDSNVFFYAKIGDKRYGRCCSRVIKKIYSREIEAFIDSLTLLEVSNSMMKFRFPRDEVKNEINAILSLPISVIEIRKEDVVESLKMELNPYDALHLLISERLGAQVITADRDFDDFNRVDPCDPSL</sequence>
<reference evidence="2 3" key="1">
    <citation type="journal article" date="2011" name="J. Bacteriol.">
        <title>Complete genome sequence of Metallosphaera cuprina, a metal sulfide-oxidizing archaeon from a hot spring.</title>
        <authorList>
            <person name="Liu L.J."/>
            <person name="You X.Y."/>
            <person name="Zheng H."/>
            <person name="Wang S."/>
            <person name="Jiang C.Y."/>
            <person name="Liu S.J."/>
        </authorList>
    </citation>
    <scope>NUCLEOTIDE SEQUENCE [LARGE SCALE GENOMIC DNA]</scope>
    <source>
        <strain evidence="2 3">Ar-4</strain>
    </source>
</reference>
<gene>
    <name evidence="2" type="ordered locus">Mcup_1043</name>
</gene>
<dbReference type="Gene3D" id="3.40.50.1010">
    <property type="entry name" value="5'-nuclease"/>
    <property type="match status" value="1"/>
</dbReference>
<dbReference type="PANTHER" id="PTHR38826:SF5">
    <property type="entry name" value="RIBONUCLEASE VAPC13"/>
    <property type="match status" value="1"/>
</dbReference>
<accession>F4G2V0</accession>
<organism evidence="2 3">
    <name type="scientific">Metallosphaera cuprina (strain Ar-4)</name>
    <dbReference type="NCBI Taxonomy" id="1006006"/>
    <lineage>
        <taxon>Archaea</taxon>
        <taxon>Thermoproteota</taxon>
        <taxon>Thermoprotei</taxon>
        <taxon>Sulfolobales</taxon>
        <taxon>Sulfolobaceae</taxon>
        <taxon>Metallosphaera</taxon>
    </lineage>
</organism>
<dbReference type="OrthoDB" id="43837at2157"/>
<protein>
    <submittedName>
        <fullName evidence="2">PilT domain-containing protein</fullName>
    </submittedName>
</protein>
<dbReference type="PATRIC" id="fig|1006006.8.peg.1035"/>
<dbReference type="PANTHER" id="PTHR38826">
    <property type="entry name" value="RIBONUCLEASE VAPC13"/>
    <property type="match status" value="1"/>
</dbReference>
<evidence type="ECO:0000313" key="2">
    <source>
        <dbReference type="EMBL" id="AEB95148.1"/>
    </source>
</evidence>
<evidence type="ECO:0000259" key="1">
    <source>
        <dbReference type="Pfam" id="PF01850"/>
    </source>
</evidence>
<feature type="domain" description="PIN" evidence="1">
    <location>
        <begin position="6"/>
        <end position="124"/>
    </location>
</feature>
<dbReference type="KEGG" id="mcn:Mcup_1043"/>
<dbReference type="HOGENOM" id="CLU_1901921_0_0_2"/>
<dbReference type="InterPro" id="IPR002716">
    <property type="entry name" value="PIN_dom"/>
</dbReference>
<proteinExistence type="predicted"/>
<evidence type="ECO:0000313" key="3">
    <source>
        <dbReference type="Proteomes" id="UP000007812"/>
    </source>
</evidence>
<dbReference type="Proteomes" id="UP000007812">
    <property type="component" value="Chromosome"/>
</dbReference>
<dbReference type="eggNOG" id="arCOG00713">
    <property type="taxonomic scope" value="Archaea"/>
</dbReference>
<dbReference type="EMBL" id="CP002656">
    <property type="protein sequence ID" value="AEB95148.1"/>
    <property type="molecule type" value="Genomic_DNA"/>
</dbReference>
<dbReference type="Pfam" id="PF01850">
    <property type="entry name" value="PIN"/>
    <property type="match status" value="1"/>
</dbReference>
<name>F4G2V0_METCR</name>
<dbReference type="InterPro" id="IPR052106">
    <property type="entry name" value="PINc/VapC_TA"/>
</dbReference>